<evidence type="ECO:0000313" key="2">
    <source>
        <dbReference type="EMBL" id="RDW57842.1"/>
    </source>
</evidence>
<sequence length="362" mass="40484">MKNHQQAKSWLDILQEQLKVDIDCMDPNETRRLLPFKPHDQTSNQRLPYEQMVAPENQELFLETAKELKDKGWEAILEQMSAQLCAKHIANIQGRVLLQTSASYAYDTEKIVTQARSYARELERVGITKNRICIKISCTGPALAASHILLKEGIRTLGTSLFSVAQAIAVSQAECLSISPYYNLPWYHSNPDLWPDVEDPALEHPMTPRIIQIMQTYRRLERETGRAQPMLKPASFKSAREAMAMGELGCDHATIPEDILQQLSLLRADTNPPPGYPYGSAHNGGIPARLAHLADTDPLAGRGWDAKLARADIDYLSDNGVALTETIEQDPVTARGLHEALEAFKANEVQSRVVIEEVLKQV</sequence>
<dbReference type="OrthoDB" id="1711136at2759"/>
<dbReference type="InterPro" id="IPR013785">
    <property type="entry name" value="Aldolase_TIM"/>
</dbReference>
<dbReference type="Gene3D" id="3.20.20.70">
    <property type="entry name" value="Aldolase class I"/>
    <property type="match status" value="1"/>
</dbReference>
<dbReference type="Pfam" id="PF00923">
    <property type="entry name" value="TAL_FSA"/>
    <property type="match status" value="1"/>
</dbReference>
<dbReference type="InterPro" id="IPR001585">
    <property type="entry name" value="TAL/FSA"/>
</dbReference>
<keyword evidence="1" id="KW-0704">Schiff base</keyword>
<dbReference type="AlphaFoldDB" id="A0A3D8Q7P9"/>
<dbReference type="Proteomes" id="UP000256690">
    <property type="component" value="Unassembled WGS sequence"/>
</dbReference>
<organism evidence="2 3">
    <name type="scientific">Aspergillus mulundensis</name>
    <dbReference type="NCBI Taxonomy" id="1810919"/>
    <lineage>
        <taxon>Eukaryota</taxon>
        <taxon>Fungi</taxon>
        <taxon>Dikarya</taxon>
        <taxon>Ascomycota</taxon>
        <taxon>Pezizomycotina</taxon>
        <taxon>Eurotiomycetes</taxon>
        <taxon>Eurotiomycetidae</taxon>
        <taxon>Eurotiales</taxon>
        <taxon>Aspergillaceae</taxon>
        <taxon>Aspergillus</taxon>
        <taxon>Aspergillus subgen. Nidulantes</taxon>
    </lineage>
</organism>
<name>A0A3D8Q7P9_9EURO</name>
<dbReference type="PANTHER" id="PTHR10683">
    <property type="entry name" value="TRANSALDOLASE"/>
    <property type="match status" value="1"/>
</dbReference>
<dbReference type="GO" id="GO:0005975">
    <property type="term" value="P:carbohydrate metabolic process"/>
    <property type="evidence" value="ECO:0007669"/>
    <property type="project" value="InterPro"/>
</dbReference>
<evidence type="ECO:0000256" key="1">
    <source>
        <dbReference type="ARBA" id="ARBA00023270"/>
    </source>
</evidence>
<dbReference type="GO" id="GO:0009052">
    <property type="term" value="P:pentose-phosphate shunt, non-oxidative branch"/>
    <property type="evidence" value="ECO:0007669"/>
    <property type="project" value="TreeGrafter"/>
</dbReference>
<evidence type="ECO:0008006" key="4">
    <source>
        <dbReference type="Google" id="ProtNLM"/>
    </source>
</evidence>
<dbReference type="SUPFAM" id="SSF51569">
    <property type="entry name" value="Aldolase"/>
    <property type="match status" value="1"/>
</dbReference>
<keyword evidence="3" id="KW-1185">Reference proteome</keyword>
<dbReference type="PANTHER" id="PTHR10683:SF39">
    <property type="entry name" value="TRANSALDOLASE"/>
    <property type="match status" value="1"/>
</dbReference>
<proteinExistence type="predicted"/>
<dbReference type="EMBL" id="PVWQ01000026">
    <property type="protein sequence ID" value="RDW57842.1"/>
    <property type="molecule type" value="Genomic_DNA"/>
</dbReference>
<dbReference type="GO" id="GO:0004801">
    <property type="term" value="F:transaldolase activity"/>
    <property type="evidence" value="ECO:0007669"/>
    <property type="project" value="TreeGrafter"/>
</dbReference>
<accession>A0A3D8Q7P9</accession>
<dbReference type="RefSeq" id="XP_026598011.1">
    <property type="nucleotide sequence ID" value="XM_026753376.1"/>
</dbReference>
<protein>
    <recommendedName>
        <fullName evidence="4">Transaldolase</fullName>
    </recommendedName>
</protein>
<comment type="caution">
    <text evidence="2">The sequence shown here is derived from an EMBL/GenBank/DDBJ whole genome shotgun (WGS) entry which is preliminary data.</text>
</comment>
<gene>
    <name evidence="2" type="ORF">DSM5745_11360</name>
</gene>
<dbReference type="GeneID" id="38121730"/>
<evidence type="ECO:0000313" key="3">
    <source>
        <dbReference type="Proteomes" id="UP000256690"/>
    </source>
</evidence>
<dbReference type="STRING" id="1810919.A0A3D8Q7P9"/>
<reference evidence="2 3" key="1">
    <citation type="journal article" date="2018" name="IMA Fungus">
        <title>IMA Genome-F 9: Draft genome sequence of Annulohypoxylon stygium, Aspergillus mulundensis, Berkeleyomyces basicola (syn. Thielaviopsis basicola), Ceratocystis smalleyi, two Cercospora beticola strains, Coleophoma cylindrospora, Fusarium fracticaudum, Phialophora cf. hyalina, and Morchella septimelata.</title>
        <authorList>
            <person name="Wingfield B.D."/>
            <person name="Bills G.F."/>
            <person name="Dong Y."/>
            <person name="Huang W."/>
            <person name="Nel W.J."/>
            <person name="Swalarsk-Parry B.S."/>
            <person name="Vaghefi N."/>
            <person name="Wilken P.M."/>
            <person name="An Z."/>
            <person name="de Beer Z.W."/>
            <person name="De Vos L."/>
            <person name="Chen L."/>
            <person name="Duong T.A."/>
            <person name="Gao Y."/>
            <person name="Hammerbacher A."/>
            <person name="Kikkert J.R."/>
            <person name="Li Y."/>
            <person name="Li H."/>
            <person name="Li K."/>
            <person name="Li Q."/>
            <person name="Liu X."/>
            <person name="Ma X."/>
            <person name="Naidoo K."/>
            <person name="Pethybridge S.J."/>
            <person name="Sun J."/>
            <person name="Steenkamp E.T."/>
            <person name="van der Nest M.A."/>
            <person name="van Wyk S."/>
            <person name="Wingfield M.J."/>
            <person name="Xiong C."/>
            <person name="Yue Q."/>
            <person name="Zhang X."/>
        </authorList>
    </citation>
    <scope>NUCLEOTIDE SEQUENCE [LARGE SCALE GENOMIC DNA]</scope>
    <source>
        <strain evidence="2 3">DSM 5745</strain>
    </source>
</reference>